<proteinExistence type="predicted"/>
<dbReference type="RefSeq" id="XP_003565853.2">
    <property type="nucleotide sequence ID" value="XM_003565805.4"/>
</dbReference>
<keyword evidence="4" id="KW-1185">Reference proteome</keyword>
<dbReference type="EMBL" id="CM000881">
    <property type="protein sequence ID" value="PNT70661.1"/>
    <property type="molecule type" value="Genomic_DNA"/>
</dbReference>
<name>A0A0Q3FZB1_BRADI</name>
<dbReference type="Pfam" id="PF07734">
    <property type="entry name" value="FBA_1"/>
    <property type="match status" value="1"/>
</dbReference>
<dbReference type="ExpressionAtlas" id="A0A0Q3FZB1">
    <property type="expression patterns" value="baseline"/>
</dbReference>
<dbReference type="EnsemblPlants" id="PNT70661">
    <property type="protein sequence ID" value="PNT70661"/>
    <property type="gene ID" value="BRADI_2g15400v3"/>
</dbReference>
<dbReference type="Gene3D" id="1.20.1280.50">
    <property type="match status" value="1"/>
</dbReference>
<reference evidence="2" key="2">
    <citation type="submission" date="2017-06" db="EMBL/GenBank/DDBJ databases">
        <title>WGS assembly of Brachypodium distachyon.</title>
        <authorList>
            <consortium name="The International Brachypodium Initiative"/>
            <person name="Lucas S."/>
            <person name="Harmon-Smith M."/>
            <person name="Lail K."/>
            <person name="Tice H."/>
            <person name="Grimwood J."/>
            <person name="Bruce D."/>
            <person name="Barry K."/>
            <person name="Shu S."/>
            <person name="Lindquist E."/>
            <person name="Wang M."/>
            <person name="Pitluck S."/>
            <person name="Vogel J.P."/>
            <person name="Garvin D.F."/>
            <person name="Mockler T.C."/>
            <person name="Schmutz J."/>
            <person name="Rokhsar D."/>
            <person name="Bevan M.W."/>
        </authorList>
    </citation>
    <scope>NUCLEOTIDE SEQUENCE</scope>
    <source>
        <strain evidence="2">Bd21</strain>
    </source>
</reference>
<dbReference type="Proteomes" id="UP000008810">
    <property type="component" value="Chromosome 2"/>
</dbReference>
<dbReference type="InterPro" id="IPR006527">
    <property type="entry name" value="F-box-assoc_dom_typ1"/>
</dbReference>
<dbReference type="SUPFAM" id="SSF81383">
    <property type="entry name" value="F-box domain"/>
    <property type="match status" value="1"/>
</dbReference>
<reference evidence="3" key="3">
    <citation type="submission" date="2018-08" db="UniProtKB">
        <authorList>
            <consortium name="EnsemblPlants"/>
        </authorList>
    </citation>
    <scope>IDENTIFICATION</scope>
    <source>
        <strain evidence="3">cv. Bd21</strain>
    </source>
</reference>
<dbReference type="CDD" id="cd22157">
    <property type="entry name" value="F-box_AtFBW1-like"/>
    <property type="match status" value="1"/>
</dbReference>
<dbReference type="KEGG" id="bdi:100836630"/>
<dbReference type="Gramene" id="PNT70661">
    <property type="protein sequence ID" value="PNT70661"/>
    <property type="gene ID" value="BRADI_2g15400v3"/>
</dbReference>
<reference evidence="2 3" key="1">
    <citation type="journal article" date="2010" name="Nature">
        <title>Genome sequencing and analysis of the model grass Brachypodium distachyon.</title>
        <authorList>
            <consortium name="International Brachypodium Initiative"/>
        </authorList>
    </citation>
    <scope>NUCLEOTIDE SEQUENCE [LARGE SCALE GENOMIC DNA]</scope>
    <source>
        <strain evidence="2">Bd21</strain>
        <strain evidence="3">cv. Bd21</strain>
    </source>
</reference>
<dbReference type="EMBL" id="CM000881">
    <property type="protein sequence ID" value="KQK04704.1"/>
    <property type="molecule type" value="Genomic_DNA"/>
</dbReference>
<dbReference type="AlphaFoldDB" id="A0A0Q3FZB1"/>
<organism evidence="2">
    <name type="scientific">Brachypodium distachyon</name>
    <name type="common">Purple false brome</name>
    <name type="synonym">Trachynia distachya</name>
    <dbReference type="NCBI Taxonomy" id="15368"/>
    <lineage>
        <taxon>Eukaryota</taxon>
        <taxon>Viridiplantae</taxon>
        <taxon>Streptophyta</taxon>
        <taxon>Embryophyta</taxon>
        <taxon>Tracheophyta</taxon>
        <taxon>Spermatophyta</taxon>
        <taxon>Magnoliopsida</taxon>
        <taxon>Liliopsida</taxon>
        <taxon>Poales</taxon>
        <taxon>Poaceae</taxon>
        <taxon>BOP clade</taxon>
        <taxon>Pooideae</taxon>
        <taxon>Stipodae</taxon>
        <taxon>Brachypodieae</taxon>
        <taxon>Brachypodium</taxon>
    </lineage>
</organism>
<evidence type="ECO:0000313" key="3">
    <source>
        <dbReference type="EnsemblPlants" id="KQK04704"/>
    </source>
</evidence>
<dbReference type="Pfam" id="PF00646">
    <property type="entry name" value="F-box"/>
    <property type="match status" value="1"/>
</dbReference>
<dbReference type="SMART" id="SM00256">
    <property type="entry name" value="FBOX"/>
    <property type="match status" value="1"/>
</dbReference>
<dbReference type="STRING" id="15368.A0A0Q3FZB1"/>
<dbReference type="InterPro" id="IPR001810">
    <property type="entry name" value="F-box_dom"/>
</dbReference>
<protein>
    <recommendedName>
        <fullName evidence="1">F-box domain-containing protein</fullName>
    </recommendedName>
</protein>
<feature type="domain" description="F-box" evidence="1">
    <location>
        <begin position="15"/>
        <end position="55"/>
    </location>
</feature>
<dbReference type="PANTHER" id="PTHR35546">
    <property type="entry name" value="F-BOX PROTEIN INTERACTION DOMAIN PROTEIN-RELATED"/>
    <property type="match status" value="1"/>
</dbReference>
<accession>A0A0Q3FZB1</accession>
<dbReference type="InterPro" id="IPR036047">
    <property type="entry name" value="F-box-like_dom_sf"/>
</dbReference>
<dbReference type="PANTHER" id="PTHR35546:SF105">
    <property type="entry name" value="OS05G0139200 PROTEIN"/>
    <property type="match status" value="1"/>
</dbReference>
<evidence type="ECO:0000313" key="2">
    <source>
        <dbReference type="EMBL" id="KQK04704.1"/>
    </source>
</evidence>
<evidence type="ECO:0000313" key="4">
    <source>
        <dbReference type="Proteomes" id="UP000008810"/>
    </source>
</evidence>
<dbReference type="GeneID" id="100836630"/>
<dbReference type="Gramene" id="KQK04704">
    <property type="protein sequence ID" value="KQK04704"/>
    <property type="gene ID" value="BRADI_2g15400v3"/>
</dbReference>
<dbReference type="NCBIfam" id="TIGR01640">
    <property type="entry name" value="F_box_assoc_1"/>
    <property type="match status" value="1"/>
</dbReference>
<dbReference type="EnsemblPlants" id="KQK04704">
    <property type="protein sequence ID" value="KQK04704"/>
    <property type="gene ID" value="BRADI_2g15400v3"/>
</dbReference>
<gene>
    <name evidence="3" type="primary">LOC100836630</name>
    <name evidence="2" type="ORF">BRADI_2g15400v3</name>
</gene>
<dbReference type="OrthoDB" id="605328at2759"/>
<dbReference type="InterPro" id="IPR055290">
    <property type="entry name" value="At3g26010-like"/>
</dbReference>
<dbReference type="InterPro" id="IPR017451">
    <property type="entry name" value="F-box-assoc_interact_dom"/>
</dbReference>
<sequence length="369" mass="42224">MAAMERAQRCSAASLTEDLIVEILSRVPVKPLCRFKCVSKAWENLISHPEHRKKLPQTLAGFLYTSLSGLLPALAFTNASPQEERYPIFPSNFSFLPEFQDIRIMDCCNGLLLCRLWESTDDFHYVLCNPATEKFTTVPPSGNADNLYAARLGFDPAVSSSRFHVFELVEYEEDDPVITGVRVYSSETREWVHKEVEWSDDALLESRLSRTVFLNGSLHILTDQPAVLTVDTELKTWRKIHLSLLQDQDGFIQQSQGRLHYVNFREFDSVTRLAVYILEDYGGDDWVLKHSVEASRIFGTTDLQLVDWVAMHPECNLLFFSVGWDGTLMSYDMDRQQVRVIRNLGHDSLPPYLPCVPFYSELPALENET</sequence>
<evidence type="ECO:0000259" key="1">
    <source>
        <dbReference type="SMART" id="SM00256"/>
    </source>
</evidence>